<sequence>MICVILILNRGKISFDGNSKPLKVQTIISSSQLSDTLYGEPQSKQNDEVKASLSILNESLNDIKSSSSCQTEALVQKLPPEILILIFSQLPSADLHWRIPSVCRYWYLICKDPILLKRLIVKPFVDPDTLLFGITSRPLLRIFRCPSLKCINLVIEAVLQCCPHLKCLDLGFCELTSESASKLYLNAPQMLKHINLEAVKTVDVEFVGALVHRCPFLEAVNFSHCPGLSDLCIRHLSLGLSHLKRLNIDGVNWLSDASLHYLKEGPAFGLGRLRAIWLDGYELTSEALHDFLSNLSQVCNFTKVSFYLANSLIHSLFLNGKRFILFLELELVTHSKAGLQRIIHTLFFPLGHICRKTYKNAPSPESIVCMIISRVGP</sequence>
<dbReference type="Gene3D" id="1.20.1280.50">
    <property type="match status" value="1"/>
</dbReference>
<comment type="caution">
    <text evidence="2">The sequence shown here is derived from an EMBL/GenBank/DDBJ whole genome shotgun (WGS) entry which is preliminary data.</text>
</comment>
<dbReference type="InterPro" id="IPR036047">
    <property type="entry name" value="F-box-like_dom_sf"/>
</dbReference>
<dbReference type="PROSITE" id="PS50181">
    <property type="entry name" value="FBOX"/>
    <property type="match status" value="1"/>
</dbReference>
<dbReference type="InterPro" id="IPR001611">
    <property type="entry name" value="Leu-rich_rpt"/>
</dbReference>
<proteinExistence type="predicted"/>
<dbReference type="AlphaFoldDB" id="A0A448WXC2"/>
<dbReference type="SUPFAM" id="SSF81383">
    <property type="entry name" value="F-box domain"/>
    <property type="match status" value="1"/>
</dbReference>
<reference evidence="2" key="1">
    <citation type="submission" date="2018-11" db="EMBL/GenBank/DDBJ databases">
        <authorList>
            <consortium name="Pathogen Informatics"/>
        </authorList>
    </citation>
    <scope>NUCLEOTIDE SEQUENCE</scope>
</reference>
<dbReference type="OrthoDB" id="2585512at2759"/>
<dbReference type="Pfam" id="PF13516">
    <property type="entry name" value="LRR_6"/>
    <property type="match status" value="1"/>
</dbReference>
<protein>
    <recommendedName>
        <fullName evidence="1">F-box domain-containing protein</fullName>
    </recommendedName>
</protein>
<keyword evidence="3" id="KW-1185">Reference proteome</keyword>
<dbReference type="InterPro" id="IPR032675">
    <property type="entry name" value="LRR_dom_sf"/>
</dbReference>
<name>A0A448WXC2_9PLAT</name>
<dbReference type="Gene3D" id="3.80.10.10">
    <property type="entry name" value="Ribonuclease Inhibitor"/>
    <property type="match status" value="1"/>
</dbReference>
<evidence type="ECO:0000313" key="2">
    <source>
        <dbReference type="EMBL" id="VEL22481.1"/>
    </source>
</evidence>
<evidence type="ECO:0000259" key="1">
    <source>
        <dbReference type="PROSITE" id="PS50181"/>
    </source>
</evidence>
<evidence type="ECO:0000313" key="3">
    <source>
        <dbReference type="Proteomes" id="UP000784294"/>
    </source>
</evidence>
<organism evidence="2 3">
    <name type="scientific">Protopolystoma xenopodis</name>
    <dbReference type="NCBI Taxonomy" id="117903"/>
    <lineage>
        <taxon>Eukaryota</taxon>
        <taxon>Metazoa</taxon>
        <taxon>Spiralia</taxon>
        <taxon>Lophotrochozoa</taxon>
        <taxon>Platyhelminthes</taxon>
        <taxon>Monogenea</taxon>
        <taxon>Polyopisthocotylea</taxon>
        <taxon>Polystomatidea</taxon>
        <taxon>Polystomatidae</taxon>
        <taxon>Protopolystoma</taxon>
    </lineage>
</organism>
<dbReference type="Pfam" id="PF12937">
    <property type="entry name" value="F-box-like"/>
    <property type="match status" value="1"/>
</dbReference>
<gene>
    <name evidence="2" type="ORF">PXEA_LOCUS15921</name>
</gene>
<dbReference type="SUPFAM" id="SSF52047">
    <property type="entry name" value="RNI-like"/>
    <property type="match status" value="1"/>
</dbReference>
<dbReference type="InterPro" id="IPR001810">
    <property type="entry name" value="F-box_dom"/>
</dbReference>
<dbReference type="EMBL" id="CAAALY010056624">
    <property type="protein sequence ID" value="VEL22481.1"/>
    <property type="molecule type" value="Genomic_DNA"/>
</dbReference>
<dbReference type="Proteomes" id="UP000784294">
    <property type="component" value="Unassembled WGS sequence"/>
</dbReference>
<feature type="domain" description="F-box" evidence="1">
    <location>
        <begin position="72"/>
        <end position="119"/>
    </location>
</feature>
<accession>A0A448WXC2</accession>